<dbReference type="Proteomes" id="UP000694044">
    <property type="component" value="Unassembled WGS sequence"/>
</dbReference>
<organism evidence="2 3">
    <name type="scientific">Phytophthora pseudosyringae</name>
    <dbReference type="NCBI Taxonomy" id="221518"/>
    <lineage>
        <taxon>Eukaryota</taxon>
        <taxon>Sar</taxon>
        <taxon>Stramenopiles</taxon>
        <taxon>Oomycota</taxon>
        <taxon>Peronosporomycetes</taxon>
        <taxon>Peronosporales</taxon>
        <taxon>Peronosporaceae</taxon>
        <taxon>Phytophthora</taxon>
    </lineage>
</organism>
<sequence length="927" mass="98843">MTSASGPPFAIIAKVATVLAVVPSRSANYPSAVVPSKDELSIICAEANRKGLQDVWGYSIVDRLTYRLLALQLLTLVVVPSEGLLHHRVHFDKPGPEAKVSTSYDALRGISSGLHQVDRAGANALASVLVAPSLPSGASALFQSDERSSALPSTHVAYNCTTTSSIWNLEQDPNVLELEHFTTVSGDIEAAATVWAVDCDPLLHSSVGRVVIANAFFGAAFSSAPAYFDVVNSVVLTVNDSNASRSSKTGTCRVKLELKQATFAQVYPDCRITFHSTDLANLIQTESVEAVAAVKERRKLEASSFGFVKDAACSFDCGEEGKAGEIDVDKCWAKDGDDTWTEAQCTLQFYVKNSKCSTECGYGGDDETLSPSQCYDCSSSAGSCASGYNSTDDGCCRVLECDAVDDTTITSPGTLAWNLEDDRRTVSNASYPIFETGNCSDTSDPSTDCCRITCENCFLNVSVASMFAEVEVKAASYDEAIEMGLTGNSNLEVALYAPNGCTLNETTQLKNASFSIPLGETGISIEIAMGLDLRRKFSLQPHGSIATIGATADLQRLTAGSLRSETFHDVHITSNISSKLAQSSIDLELELELTPSFQASLSLLNGVGQVGVKAEFLVFLELNSTFQFPDPFPALSSEYLDAASLWHGGDCLLPHYMEYNCNAGYGEVNISIPMSVKIPAIGNKTLELDIVSSSDRSSYSLFSGCVATAYDVEILLSTAIDAVASLSREKKQKLQTILTWVLGMTDIDSDFVNITSVSDITGEISVTLSVPPSLGELYPDASAFQKEVYRRARNVTFSSAVAKYVGLELTAHCDDGWWGSECDQECSEDHCSNGNSTCNAVDGTFVSCRSCEDGYWGETCNNACQVPDACTNARCNQTSGGEVECVSCDGDQESSLCGSSASGSARSWHIGTASVLVPLIFGLIAIS</sequence>
<accession>A0A8T1V9I9</accession>
<comment type="caution">
    <text evidence="2">The sequence shown here is derived from an EMBL/GenBank/DDBJ whole genome shotgun (WGS) entry which is preliminary data.</text>
</comment>
<dbReference type="OrthoDB" id="111838at2759"/>
<keyword evidence="3" id="KW-1185">Reference proteome</keyword>
<proteinExistence type="predicted"/>
<gene>
    <name evidence="2" type="ORF">PHYPSEUDO_011177</name>
</gene>
<feature type="chain" id="PRO_5035894800" evidence="1">
    <location>
        <begin position="21"/>
        <end position="927"/>
    </location>
</feature>
<feature type="signal peptide" evidence="1">
    <location>
        <begin position="1"/>
        <end position="20"/>
    </location>
</feature>
<reference evidence="2" key="1">
    <citation type="submission" date="2021-02" db="EMBL/GenBank/DDBJ databases">
        <authorList>
            <person name="Palmer J.M."/>
        </authorList>
    </citation>
    <scope>NUCLEOTIDE SEQUENCE</scope>
    <source>
        <strain evidence="2">SCRP734</strain>
    </source>
</reference>
<protein>
    <submittedName>
        <fullName evidence="2">Uncharacterized protein</fullName>
    </submittedName>
</protein>
<dbReference type="EMBL" id="JAGDFM010000496">
    <property type="protein sequence ID" value="KAG7377655.1"/>
    <property type="molecule type" value="Genomic_DNA"/>
</dbReference>
<name>A0A8T1V9I9_9STRA</name>
<evidence type="ECO:0000313" key="2">
    <source>
        <dbReference type="EMBL" id="KAG7377655.1"/>
    </source>
</evidence>
<dbReference type="AlphaFoldDB" id="A0A8T1V9I9"/>
<evidence type="ECO:0000256" key="1">
    <source>
        <dbReference type="SAM" id="SignalP"/>
    </source>
</evidence>
<evidence type="ECO:0000313" key="3">
    <source>
        <dbReference type="Proteomes" id="UP000694044"/>
    </source>
</evidence>
<keyword evidence="1" id="KW-0732">Signal</keyword>